<sequence>MTFCNEWVNGSVQLLQKLRYQAAGFAGTLLFPFETQIKIQIKNGELTMITKQSNNQISNIQTYCVGERGENFAFDGACERLMDCLGEKDLGYWLIAGITGDCFAQVYPKNHTFYSDRYCVSDYNILYHDDCTSYIEGIFDKMGYACTYIPKERLLSNKEMYRQTLIAYIDKGLPIMQFKGNYSLICGYEEHGNILLQRYPCNDNFEKFSLDETYFADNELKGWIFIGEKKEQKILADIYREAVLKMPEILTTETDKYYFGARAFYAWAKDIENGFYDGKTQDEVDLWGTHTSFVCDFETIAATSGRFLSKALEFNHDLSFISEIISILGRQGTYANGGLEDLGGGFNVTLEALQNIEKRTKIAAKIRKFGDCIDQVVKILNENIKG</sequence>
<gene>
    <name evidence="1" type="ORF">SDC9_106243</name>
</gene>
<accession>A0A645B499</accession>
<comment type="caution">
    <text evidence="1">The sequence shown here is derived from an EMBL/GenBank/DDBJ whole genome shotgun (WGS) entry which is preliminary data.</text>
</comment>
<proteinExistence type="predicted"/>
<protein>
    <submittedName>
        <fullName evidence="1">Uncharacterized protein</fullName>
    </submittedName>
</protein>
<reference evidence="1" key="1">
    <citation type="submission" date="2019-08" db="EMBL/GenBank/DDBJ databases">
        <authorList>
            <person name="Kucharzyk K."/>
            <person name="Murdoch R.W."/>
            <person name="Higgins S."/>
            <person name="Loffler F."/>
        </authorList>
    </citation>
    <scope>NUCLEOTIDE SEQUENCE</scope>
</reference>
<organism evidence="1">
    <name type="scientific">bioreactor metagenome</name>
    <dbReference type="NCBI Taxonomy" id="1076179"/>
    <lineage>
        <taxon>unclassified sequences</taxon>
        <taxon>metagenomes</taxon>
        <taxon>ecological metagenomes</taxon>
    </lineage>
</organism>
<name>A0A645B499_9ZZZZ</name>
<dbReference type="EMBL" id="VSSQ01017273">
    <property type="protein sequence ID" value="MPM59401.1"/>
    <property type="molecule type" value="Genomic_DNA"/>
</dbReference>
<dbReference type="AlphaFoldDB" id="A0A645B499"/>
<evidence type="ECO:0000313" key="1">
    <source>
        <dbReference type="EMBL" id="MPM59401.1"/>
    </source>
</evidence>